<dbReference type="InterPro" id="IPR034005">
    <property type="entry name" value="M3A_DCP"/>
</dbReference>
<name>A0A2N5EGT1_9GAMM</name>
<dbReference type="InterPro" id="IPR024077">
    <property type="entry name" value="Neurolysin/TOP_dom2"/>
</dbReference>
<keyword evidence="5 7" id="KW-0862">Zinc</keyword>
<dbReference type="EMBL" id="PJZF01000001">
    <property type="protein sequence ID" value="PLR41753.1"/>
    <property type="molecule type" value="Genomic_DNA"/>
</dbReference>
<dbReference type="Gene3D" id="3.40.390.10">
    <property type="entry name" value="Collagenase (Catalytic Domain)"/>
    <property type="match status" value="1"/>
</dbReference>
<evidence type="ECO:0000256" key="3">
    <source>
        <dbReference type="ARBA" id="ARBA00022723"/>
    </source>
</evidence>
<feature type="region of interest" description="Disordered" evidence="8">
    <location>
        <begin position="734"/>
        <end position="773"/>
    </location>
</feature>
<dbReference type="CDD" id="cd06456">
    <property type="entry name" value="M3A_DCP"/>
    <property type="match status" value="1"/>
</dbReference>
<evidence type="ECO:0000256" key="5">
    <source>
        <dbReference type="ARBA" id="ARBA00022833"/>
    </source>
</evidence>
<dbReference type="FunFam" id="3.40.390.10:FF:000009">
    <property type="entry name" value="Oligopeptidase A"/>
    <property type="match status" value="1"/>
</dbReference>
<evidence type="ECO:0000256" key="1">
    <source>
        <dbReference type="ARBA" id="ARBA00006040"/>
    </source>
</evidence>
<feature type="compositionally biased region" description="Basic and acidic residues" evidence="8">
    <location>
        <begin position="734"/>
        <end position="753"/>
    </location>
</feature>
<evidence type="ECO:0000313" key="11">
    <source>
        <dbReference type="Proteomes" id="UP000234240"/>
    </source>
</evidence>
<dbReference type="GO" id="GO:0004180">
    <property type="term" value="F:carboxypeptidase activity"/>
    <property type="evidence" value="ECO:0007669"/>
    <property type="project" value="TreeGrafter"/>
</dbReference>
<dbReference type="OrthoDB" id="9773538at2"/>
<dbReference type="InterPro" id="IPR024079">
    <property type="entry name" value="MetalloPept_cat_dom_sf"/>
</dbReference>
<accession>A0A2N5EGT1</accession>
<comment type="similarity">
    <text evidence="1 7">Belongs to the peptidase M3 family.</text>
</comment>
<keyword evidence="6 7" id="KW-0482">Metalloprotease</keyword>
<dbReference type="Gene3D" id="1.20.1050.40">
    <property type="entry name" value="Endopeptidase. Chain P, domain 1"/>
    <property type="match status" value="1"/>
</dbReference>
<dbReference type="NCBIfam" id="NF007624">
    <property type="entry name" value="PRK10280.1"/>
    <property type="match status" value="1"/>
</dbReference>
<evidence type="ECO:0000256" key="8">
    <source>
        <dbReference type="SAM" id="MobiDB-lite"/>
    </source>
</evidence>
<keyword evidence="4 7" id="KW-0378">Hydrolase</keyword>
<comment type="caution">
    <text evidence="10">The sequence shown here is derived from an EMBL/GenBank/DDBJ whole genome shotgun (WGS) entry which is preliminary data.</text>
</comment>
<evidence type="ECO:0000256" key="4">
    <source>
        <dbReference type="ARBA" id="ARBA00022801"/>
    </source>
</evidence>
<dbReference type="AlphaFoldDB" id="A0A2N5EGT1"/>
<dbReference type="PANTHER" id="PTHR43660:SF1">
    <property type="entry name" value="DIPEPTIDYL CARBOXYPEPTIDASE"/>
    <property type="match status" value="1"/>
</dbReference>
<dbReference type="InterPro" id="IPR001567">
    <property type="entry name" value="Pept_M3A_M3B_dom"/>
</dbReference>
<comment type="cofactor">
    <cofactor evidence="7">
        <name>Zn(2+)</name>
        <dbReference type="ChEBI" id="CHEBI:29105"/>
    </cofactor>
    <text evidence="7">Binds 1 zinc ion.</text>
</comment>
<evidence type="ECO:0000256" key="6">
    <source>
        <dbReference type="ARBA" id="ARBA00023049"/>
    </source>
</evidence>
<dbReference type="GO" id="GO:0005829">
    <property type="term" value="C:cytosol"/>
    <property type="evidence" value="ECO:0007669"/>
    <property type="project" value="TreeGrafter"/>
</dbReference>
<dbReference type="GO" id="GO:0004222">
    <property type="term" value="F:metalloendopeptidase activity"/>
    <property type="evidence" value="ECO:0007669"/>
    <property type="project" value="InterPro"/>
</dbReference>
<protein>
    <submittedName>
        <fullName evidence="10">Peptidyl-dipeptidase Dcp</fullName>
    </submittedName>
</protein>
<evidence type="ECO:0000256" key="7">
    <source>
        <dbReference type="RuleBase" id="RU003435"/>
    </source>
</evidence>
<keyword evidence="3 7" id="KW-0479">Metal-binding</keyword>
<feature type="domain" description="Peptidase M3A/M3B catalytic" evidence="9">
    <location>
        <begin position="303"/>
        <end position="751"/>
    </location>
</feature>
<evidence type="ECO:0000256" key="2">
    <source>
        <dbReference type="ARBA" id="ARBA00022670"/>
    </source>
</evidence>
<proteinExistence type="inferred from homology"/>
<sequence>MVTSIARHGVCRHTLSFYSSRSTFPALRLSPLLLALTVAWGGGVLPAGAAPTTAQETAMPSEQQSPSSPTAVLQRLENPFFSASTLSMQAPAFDKIKESDYRPALLEGIRQKQEEVEKIAANPDAPTFENTLVALERTGSLLTRVNNVFGAMTSANTSDNLQKLDEEISPKLAALDDAIRLNSALFKRIDTLYQQRDTLQLNPEDRRLLEVTWQDFVLAGARLSDADKTALKQLNQEAATLSTRFTQRLLAATKAGALTVKDQAQLAGLSEAEIAAAAAAAKERNLENQWVIVLQNTTQQPALQSLEDRATRQALFEASWNRAEKGDANDTRLMIARLAQVRSQQAKLLGFPTYAAWKLQDQMAKTPEAALKFMHDIVPAATARVKREAQDIQALIDSQNGKFQLEAWDWQHYAEQVRKARYDLDDAQIKPYFELNNVLENGVFYAAQLLYGLTFKARPDLPVYQPDVKVYEVFDKKGKSLALFYTDYFKRDNKSGGAWMSNFVDQSKLLGTRPVIYNVANFAKPAEGQPALLSWDDVITMFHEFGHALHGMFADQQYPSLSGTNTARDFVEFPSQFNEHWADDPKVFAHFARHYQTKKPMPQELRDKIEKASKFNKGYEMTELLAAALLDMHWHALTADQPVQDADAFEAAALKQDGLNISYVPPRYRSSYFQHIWGNGYAAGYYAYLWTQMLADDAFEGIKEQGGLTAKNGQRFRDQILSRGNSEDLEQLYRDWRGKDPEIGPMLKERGLTPEEDAPAPAAPAPAAKPISK</sequence>
<dbReference type="GO" id="GO:0006508">
    <property type="term" value="P:proteolysis"/>
    <property type="evidence" value="ECO:0007669"/>
    <property type="project" value="UniProtKB-KW"/>
</dbReference>
<dbReference type="GO" id="GO:0046872">
    <property type="term" value="F:metal ion binding"/>
    <property type="evidence" value="ECO:0007669"/>
    <property type="project" value="UniProtKB-UniRule"/>
</dbReference>
<keyword evidence="2 7" id="KW-0645">Protease</keyword>
<organism evidence="10 11">
    <name type="scientific">Chimaeribacter californicus</name>
    <dbReference type="NCBI Taxonomy" id="2060067"/>
    <lineage>
        <taxon>Bacteria</taxon>
        <taxon>Pseudomonadati</taxon>
        <taxon>Pseudomonadota</taxon>
        <taxon>Gammaproteobacteria</taxon>
        <taxon>Enterobacterales</taxon>
        <taxon>Yersiniaceae</taxon>
        <taxon>Chimaeribacter</taxon>
    </lineage>
</organism>
<dbReference type="InterPro" id="IPR045090">
    <property type="entry name" value="Pept_M3A_M3B"/>
</dbReference>
<evidence type="ECO:0000313" key="10">
    <source>
        <dbReference type="EMBL" id="PLR41753.1"/>
    </source>
</evidence>
<reference evidence="10 11" key="1">
    <citation type="submission" date="2017-12" db="EMBL/GenBank/DDBJ databases">
        <title>Characterization of six clinical isolates of Enterochimera gen. nov., a novel genus of the Yersiniaciae family and the three species Enterochimera arupensis sp. nov., Enterochimera coloradensis sp. nov, and Enterochimera californica sp. nov.</title>
        <authorList>
            <person name="Rossi A."/>
            <person name="Fisher M."/>
        </authorList>
    </citation>
    <scope>NUCLEOTIDE SEQUENCE [LARGE SCALE GENOMIC DNA]</scope>
    <source>
        <strain evidence="11">2015-Iso6</strain>
    </source>
</reference>
<dbReference type="InterPro" id="IPR024080">
    <property type="entry name" value="Neurolysin/TOP_N"/>
</dbReference>
<gene>
    <name evidence="10" type="ORF">CYR55_02710</name>
</gene>
<dbReference type="Gene3D" id="1.10.1370.10">
    <property type="entry name" value="Neurolysin, domain 3"/>
    <property type="match status" value="1"/>
</dbReference>
<dbReference type="Proteomes" id="UP000234240">
    <property type="component" value="Unassembled WGS sequence"/>
</dbReference>
<dbReference type="RefSeq" id="WP_101814601.1">
    <property type="nucleotide sequence ID" value="NZ_PJZF01000001.1"/>
</dbReference>
<evidence type="ECO:0000259" key="9">
    <source>
        <dbReference type="Pfam" id="PF01432"/>
    </source>
</evidence>
<dbReference type="SUPFAM" id="SSF55486">
    <property type="entry name" value="Metalloproteases ('zincins'), catalytic domain"/>
    <property type="match status" value="1"/>
</dbReference>
<dbReference type="Pfam" id="PF01432">
    <property type="entry name" value="Peptidase_M3"/>
    <property type="match status" value="1"/>
</dbReference>
<dbReference type="PANTHER" id="PTHR43660">
    <property type="entry name" value="DIPEPTIDYL CARBOXYPEPTIDASE"/>
    <property type="match status" value="1"/>
</dbReference>
<keyword evidence="11" id="KW-1185">Reference proteome</keyword>